<dbReference type="SUPFAM" id="SSF48239">
    <property type="entry name" value="Terpenoid cyclases/Protein prenyltransferases"/>
    <property type="match status" value="2"/>
</dbReference>
<feature type="domain" description="Squalene cyclase N-terminal" evidence="6">
    <location>
        <begin position="16"/>
        <end position="281"/>
    </location>
</feature>
<evidence type="ECO:0000259" key="6">
    <source>
        <dbReference type="Pfam" id="PF13249"/>
    </source>
</evidence>
<evidence type="ECO:0000313" key="8">
    <source>
        <dbReference type="Proteomes" id="UP000447833"/>
    </source>
</evidence>
<accession>A0A845ETE4</accession>
<keyword evidence="4" id="KW-0413">Isomerase</keyword>
<dbReference type="EMBL" id="WMEY01000002">
    <property type="protein sequence ID" value="MYL62650.1"/>
    <property type="molecule type" value="Genomic_DNA"/>
</dbReference>
<proteinExistence type="inferred from homology"/>
<dbReference type="AlphaFoldDB" id="A0A845ETE4"/>
<dbReference type="RefSeq" id="WP_160918483.1">
    <property type="nucleotide sequence ID" value="NZ_WMEY01000002.1"/>
</dbReference>
<organism evidence="7 8">
    <name type="scientific">Guptibacillus hwajinpoensis</name>
    <dbReference type="NCBI Taxonomy" id="208199"/>
    <lineage>
        <taxon>Bacteria</taxon>
        <taxon>Bacillati</taxon>
        <taxon>Bacillota</taxon>
        <taxon>Bacilli</taxon>
        <taxon>Bacillales</taxon>
        <taxon>Guptibacillaceae</taxon>
        <taxon>Guptibacillus</taxon>
    </lineage>
</organism>
<evidence type="ECO:0000256" key="3">
    <source>
        <dbReference type="ARBA" id="ARBA00022737"/>
    </source>
</evidence>
<dbReference type="UniPathway" id="UPA00337"/>
<dbReference type="InterPro" id="IPR032696">
    <property type="entry name" value="SQ_cyclase_C"/>
</dbReference>
<dbReference type="Proteomes" id="UP000447833">
    <property type="component" value="Unassembled WGS sequence"/>
</dbReference>
<dbReference type="GO" id="GO:0016104">
    <property type="term" value="P:triterpenoid biosynthetic process"/>
    <property type="evidence" value="ECO:0007669"/>
    <property type="project" value="InterPro"/>
</dbReference>
<dbReference type="GO" id="GO:0016866">
    <property type="term" value="F:intramolecular transferase activity"/>
    <property type="evidence" value="ECO:0007669"/>
    <property type="project" value="InterPro"/>
</dbReference>
<evidence type="ECO:0000256" key="1">
    <source>
        <dbReference type="ARBA" id="ARBA00004999"/>
    </source>
</evidence>
<sequence length="606" mass="68977">MLEKKVDEKIEGLLSEALRNQHGNGAFHFCFENSLLTDAMMIVLIRMLKLPEKSLLDALVKRLLYKQSKEGYWKLYEDDRGDLSATVLAYQSLLYSGMITCKHSEMKKAEHYIKKWGGIERVDSMTSIFLALNGHLNWPRLFHIPMLFLLIPKASPVSFYDLSSYARAHFAPILLCQDLRYSIKTKWTPDLTHLSMEDRSMKQDIKQAWTAMSQFPSNQLYKARKKAEQYMLQRIESDGTLMNYATATFFMIYAMLALGYEKHAPSIIRAFNGLKGMLCNSNSHLQNSPSTIWDTALLSYTLQEAGLVHAVPSTRAANHYLVRHQQTKYGDWAVTRKGIAPGGWGFSEGNTTHPDVDDTTVALRALKDMKNESSRWHDGVSWLLAMQNQDGGWPAFEPDRQAFLLKDLPIDGARSSFPDDSSADLTGRTVEFLCNYAELNRNHPSIRKGTNWLIRNQESDGSWRGRWGICYIYGTWAALTALKAAGYPSDFTPVRKGIQFLKKIQRHDGGWGESCQSDIQQKFVPLHVSTPSQTAWAVDALSVCKETGDLLNRGVDYLLKKSFDMEERTYPTGAGLPGGFYIRYHSYEVIWPLLALSHYKKLQIQQ</sequence>
<name>A0A845ETE4_9BACL</name>
<dbReference type="InterPro" id="IPR018333">
    <property type="entry name" value="Squalene_cyclase"/>
</dbReference>
<dbReference type="InterPro" id="IPR002365">
    <property type="entry name" value="Terpene_synthase_CS"/>
</dbReference>
<reference evidence="7 8" key="1">
    <citation type="submission" date="2019-11" db="EMBL/GenBank/DDBJ databases">
        <title>Genome sequences of 17 halophilic strains isolated from different environments.</title>
        <authorList>
            <person name="Furrow R.E."/>
        </authorList>
    </citation>
    <scope>NUCLEOTIDE SEQUENCE [LARGE SCALE GENOMIC DNA]</scope>
    <source>
        <strain evidence="7 8">22506_14_FS</strain>
    </source>
</reference>
<gene>
    <name evidence="7" type="ORF">GLW07_04695</name>
</gene>
<comment type="caution">
    <text evidence="7">The sequence shown here is derived from an EMBL/GenBank/DDBJ whole genome shotgun (WGS) entry which is preliminary data.</text>
</comment>
<dbReference type="PROSITE" id="PS01074">
    <property type="entry name" value="TERPENE_SYNTHASES"/>
    <property type="match status" value="1"/>
</dbReference>
<evidence type="ECO:0000256" key="2">
    <source>
        <dbReference type="ARBA" id="ARBA00009755"/>
    </source>
</evidence>
<comment type="similarity">
    <text evidence="2">Belongs to the terpene cyclase/mutase family.</text>
</comment>
<dbReference type="GO" id="GO:0005811">
    <property type="term" value="C:lipid droplet"/>
    <property type="evidence" value="ECO:0007669"/>
    <property type="project" value="InterPro"/>
</dbReference>
<feature type="domain" description="Squalene cyclase C-terminal" evidence="5">
    <location>
        <begin position="290"/>
        <end position="601"/>
    </location>
</feature>
<dbReference type="InterPro" id="IPR008930">
    <property type="entry name" value="Terpenoid_cyclase/PrenylTrfase"/>
</dbReference>
<dbReference type="PANTHER" id="PTHR11764:SF20">
    <property type="entry name" value="LANOSTEROL SYNTHASE"/>
    <property type="match status" value="1"/>
</dbReference>
<protein>
    <submittedName>
        <fullName evidence="7">Squalene--hopene cyclase</fullName>
    </submittedName>
</protein>
<evidence type="ECO:0000313" key="7">
    <source>
        <dbReference type="EMBL" id="MYL62650.1"/>
    </source>
</evidence>
<keyword evidence="3" id="KW-0677">Repeat</keyword>
<dbReference type="Pfam" id="PF13249">
    <property type="entry name" value="SQHop_cyclase_N"/>
    <property type="match status" value="1"/>
</dbReference>
<evidence type="ECO:0000256" key="4">
    <source>
        <dbReference type="ARBA" id="ARBA00023235"/>
    </source>
</evidence>
<dbReference type="NCBIfam" id="TIGR01787">
    <property type="entry name" value="squalene_cyclas"/>
    <property type="match status" value="1"/>
</dbReference>
<dbReference type="PANTHER" id="PTHR11764">
    <property type="entry name" value="TERPENE CYCLASE/MUTASE FAMILY MEMBER"/>
    <property type="match status" value="1"/>
</dbReference>
<comment type="pathway">
    <text evidence="1">Secondary metabolite biosynthesis; hopanoid biosynthesis.</text>
</comment>
<evidence type="ECO:0000259" key="5">
    <source>
        <dbReference type="Pfam" id="PF13243"/>
    </source>
</evidence>
<dbReference type="SFLD" id="SFLDG01016">
    <property type="entry name" value="Prenyltransferase_Like_2"/>
    <property type="match status" value="1"/>
</dbReference>
<dbReference type="Gene3D" id="1.50.10.20">
    <property type="match status" value="2"/>
</dbReference>
<dbReference type="Pfam" id="PF13243">
    <property type="entry name" value="SQHop_cyclase_C"/>
    <property type="match status" value="1"/>
</dbReference>
<dbReference type="InterPro" id="IPR032697">
    <property type="entry name" value="SQ_cyclase_N"/>
</dbReference>